<dbReference type="SUPFAM" id="SSF54909">
    <property type="entry name" value="Dimeric alpha+beta barrel"/>
    <property type="match status" value="1"/>
</dbReference>
<dbReference type="EMBL" id="JAGMUU010000019">
    <property type="protein sequence ID" value="KAH7131496.1"/>
    <property type="molecule type" value="Genomic_DNA"/>
</dbReference>
<dbReference type="InterPro" id="IPR011008">
    <property type="entry name" value="Dimeric_a/b-barrel"/>
</dbReference>
<keyword evidence="2" id="KW-1185">Reference proteome</keyword>
<comment type="caution">
    <text evidence="1">The sequence shown here is derived from an EMBL/GenBank/DDBJ whole genome shotgun (WGS) entry which is preliminary data.</text>
</comment>
<evidence type="ECO:0008006" key="3">
    <source>
        <dbReference type="Google" id="ProtNLM"/>
    </source>
</evidence>
<proteinExistence type="predicted"/>
<accession>A0A9P9E6B5</accession>
<dbReference type="Proteomes" id="UP000717696">
    <property type="component" value="Unassembled WGS sequence"/>
</dbReference>
<dbReference type="OrthoDB" id="4993731at2759"/>
<sequence>MRTKWMVSTWTRFQVPDELPIDGSIFAPLASGDTTYHRALYGRLHESPGECLLFVAWESLQDYEAFKKTDEHQQLMTNLKSATSDATAEPKTQMIDFGQVAFWERFGRDVEILTVYFPSSISPQDQEAVKKIRPLVDTLAPLEPAGVWAQTYKRRPVCGWAKDSEILNGQSVLASVWCHYWKDKANENKFKTMERRGVWTMQGPQGPLALEAFEHDLKEMGAIEWVGYHIDFQNVPGSLKKMTEYIPDFI</sequence>
<gene>
    <name evidence="1" type="ORF">B0J13DRAFT_105255</name>
</gene>
<evidence type="ECO:0000313" key="2">
    <source>
        <dbReference type="Proteomes" id="UP000717696"/>
    </source>
</evidence>
<dbReference type="Gene3D" id="3.30.70.100">
    <property type="match status" value="1"/>
</dbReference>
<protein>
    <recommendedName>
        <fullName evidence="3">ABM domain-containing protein</fullName>
    </recommendedName>
</protein>
<evidence type="ECO:0000313" key="1">
    <source>
        <dbReference type="EMBL" id="KAH7131496.1"/>
    </source>
</evidence>
<reference evidence="1" key="1">
    <citation type="journal article" date="2021" name="Nat. Commun.">
        <title>Genetic determinants of endophytism in the Arabidopsis root mycobiome.</title>
        <authorList>
            <person name="Mesny F."/>
            <person name="Miyauchi S."/>
            <person name="Thiergart T."/>
            <person name="Pickel B."/>
            <person name="Atanasova L."/>
            <person name="Karlsson M."/>
            <person name="Huettel B."/>
            <person name="Barry K.W."/>
            <person name="Haridas S."/>
            <person name="Chen C."/>
            <person name="Bauer D."/>
            <person name="Andreopoulos W."/>
            <person name="Pangilinan J."/>
            <person name="LaButti K."/>
            <person name="Riley R."/>
            <person name="Lipzen A."/>
            <person name="Clum A."/>
            <person name="Drula E."/>
            <person name="Henrissat B."/>
            <person name="Kohler A."/>
            <person name="Grigoriev I.V."/>
            <person name="Martin F.M."/>
            <person name="Hacquard S."/>
        </authorList>
    </citation>
    <scope>NUCLEOTIDE SEQUENCE</scope>
    <source>
        <strain evidence="1">MPI-CAGE-AT-0021</strain>
    </source>
</reference>
<organism evidence="1 2">
    <name type="scientific">Dactylonectria estremocensis</name>
    <dbReference type="NCBI Taxonomy" id="1079267"/>
    <lineage>
        <taxon>Eukaryota</taxon>
        <taxon>Fungi</taxon>
        <taxon>Dikarya</taxon>
        <taxon>Ascomycota</taxon>
        <taxon>Pezizomycotina</taxon>
        <taxon>Sordariomycetes</taxon>
        <taxon>Hypocreomycetidae</taxon>
        <taxon>Hypocreales</taxon>
        <taxon>Nectriaceae</taxon>
        <taxon>Dactylonectria</taxon>
    </lineage>
</organism>
<dbReference type="AlphaFoldDB" id="A0A9P9E6B5"/>
<name>A0A9P9E6B5_9HYPO</name>